<evidence type="ECO:0000259" key="1">
    <source>
        <dbReference type="Pfam" id="PF16325"/>
    </source>
</evidence>
<reference evidence="2 3" key="1">
    <citation type="submission" date="2018-12" db="EMBL/GenBank/DDBJ databases">
        <authorList>
            <consortium name="Pathogen Informatics"/>
        </authorList>
    </citation>
    <scope>NUCLEOTIDE SEQUENCE [LARGE SCALE GENOMIC DNA]</scope>
    <source>
        <strain evidence="2 3">NCTC9695</strain>
    </source>
</reference>
<proteinExistence type="predicted"/>
<keyword evidence="2" id="KW-0645">Protease</keyword>
<gene>
    <name evidence="2" type="ORF">NCTC9695_02772</name>
</gene>
<evidence type="ECO:0000313" key="2">
    <source>
        <dbReference type="EMBL" id="VEB42324.1"/>
    </source>
</evidence>
<dbReference type="GO" id="GO:0008233">
    <property type="term" value="F:peptidase activity"/>
    <property type="evidence" value="ECO:0007669"/>
    <property type="project" value="UniProtKB-KW"/>
</dbReference>
<sequence>MIEVDAEGWALIEVKNRFAVGDKLEVIHPSGNRVIELAEMTRNGESVQVAPGNGMQVRIPGLAGYDGKALITRLL</sequence>
<dbReference type="InterPro" id="IPR032525">
    <property type="entry name" value="Peptidase_U32_C"/>
</dbReference>
<organism evidence="2 3">
    <name type="scientific">Chromobacterium violaceum</name>
    <dbReference type="NCBI Taxonomy" id="536"/>
    <lineage>
        <taxon>Bacteria</taxon>
        <taxon>Pseudomonadati</taxon>
        <taxon>Pseudomonadota</taxon>
        <taxon>Betaproteobacteria</taxon>
        <taxon>Neisseriales</taxon>
        <taxon>Chromobacteriaceae</taxon>
        <taxon>Chromobacterium</taxon>
    </lineage>
</organism>
<keyword evidence="2" id="KW-0378">Hydrolase</keyword>
<accession>A0A447TBS4</accession>
<protein>
    <submittedName>
        <fullName evidence="2">Putative protease</fullName>
    </submittedName>
</protein>
<dbReference type="Pfam" id="PF16325">
    <property type="entry name" value="Peptidase_U32_C"/>
    <property type="match status" value="1"/>
</dbReference>
<dbReference type="GO" id="GO:0006508">
    <property type="term" value="P:proteolysis"/>
    <property type="evidence" value="ECO:0007669"/>
    <property type="project" value="UniProtKB-KW"/>
</dbReference>
<dbReference type="EMBL" id="LR134182">
    <property type="protein sequence ID" value="VEB42324.1"/>
    <property type="molecule type" value="Genomic_DNA"/>
</dbReference>
<feature type="domain" description="Peptidase family U32 C-terminal" evidence="1">
    <location>
        <begin position="3"/>
        <end position="60"/>
    </location>
</feature>
<evidence type="ECO:0000313" key="3">
    <source>
        <dbReference type="Proteomes" id="UP000275777"/>
    </source>
</evidence>
<dbReference type="Gene3D" id="2.40.30.10">
    <property type="entry name" value="Translation factors"/>
    <property type="match status" value="1"/>
</dbReference>
<dbReference type="AlphaFoldDB" id="A0A447TBS4"/>
<name>A0A447TBS4_CHRVL</name>
<dbReference type="Proteomes" id="UP000275777">
    <property type="component" value="Chromosome"/>
</dbReference>